<comment type="pathway">
    <text evidence="5">Glycan biosynthesis; alginate biosynthesis.</text>
</comment>
<dbReference type="PRINTS" id="PR00313">
    <property type="entry name" value="CABNDNGRPT"/>
</dbReference>
<dbReference type="InterPro" id="IPR039448">
    <property type="entry name" value="Beta_helix"/>
</dbReference>
<dbReference type="GO" id="GO:0042121">
    <property type="term" value="P:alginic acid biosynthetic process"/>
    <property type="evidence" value="ECO:0007669"/>
    <property type="project" value="UniProtKB-UniPathway"/>
</dbReference>
<dbReference type="Gene3D" id="2.150.10.10">
    <property type="entry name" value="Serralysin-like metalloprotease, C-terminal"/>
    <property type="match status" value="2"/>
</dbReference>
<evidence type="ECO:0000256" key="12">
    <source>
        <dbReference type="ARBA" id="ARBA00023235"/>
    </source>
</evidence>
<dbReference type="PANTHER" id="PTHR38340:SF1">
    <property type="entry name" value="S-LAYER PROTEIN"/>
    <property type="match status" value="1"/>
</dbReference>
<keyword evidence="14" id="KW-0456">Lyase</keyword>
<comment type="similarity">
    <text evidence="6">Belongs to the D-mannuronate C5-epimerase family.</text>
</comment>
<evidence type="ECO:0000256" key="7">
    <source>
        <dbReference type="ARBA" id="ARBA00012124"/>
    </source>
</evidence>
<evidence type="ECO:0000256" key="9">
    <source>
        <dbReference type="ARBA" id="ARBA00022737"/>
    </source>
</evidence>
<evidence type="ECO:0000256" key="4">
    <source>
        <dbReference type="ARBA" id="ARBA00004613"/>
    </source>
</evidence>
<comment type="catalytic activity">
    <reaction evidence="1">
        <text>[(1-&gt;4)-beta-D-mannuronosyl](n) = [alginate](n)</text>
        <dbReference type="Rhea" id="RHEA:45572"/>
        <dbReference type="Rhea" id="RHEA-COMP:11264"/>
        <dbReference type="Rhea" id="RHEA-COMP:11270"/>
        <dbReference type="ChEBI" id="CHEBI:58187"/>
        <dbReference type="ChEBI" id="CHEBI:85311"/>
        <dbReference type="EC" id="5.1.3.37"/>
    </reaction>
</comment>
<dbReference type="SMR" id="A0A0C4WWM0"/>
<dbReference type="InterPro" id="IPR024535">
    <property type="entry name" value="RHGA/B-epi-like_pectate_lyase"/>
</dbReference>
<comment type="function">
    <text evidence="3">Converts beta-D-mannuronic acid (M) to alpha-L-guluronic acid (G), producing a polymer with gel-forming capacity, required for the formation of the cyst coat.</text>
</comment>
<dbReference type="EC" id="5.1.3.37" evidence="7"/>
<dbReference type="GO" id="GO:0005509">
    <property type="term" value="F:calcium ion binding"/>
    <property type="evidence" value="ECO:0007669"/>
    <property type="project" value="InterPro"/>
</dbReference>
<keyword evidence="11" id="KW-0016">Alginate biosynthesis</keyword>
<comment type="cofactor">
    <cofactor evidence="2">
        <name>Ca(2+)</name>
        <dbReference type="ChEBI" id="CHEBI:29108"/>
    </cofactor>
</comment>
<feature type="domain" description="Carbohydrate-binding/sugar hydrolysis" evidence="13">
    <location>
        <begin position="216"/>
        <end position="373"/>
    </location>
</feature>
<dbReference type="GO" id="GO:0016829">
    <property type="term" value="F:lyase activity"/>
    <property type="evidence" value="ECO:0007669"/>
    <property type="project" value="UniProtKB-KW"/>
</dbReference>
<evidence type="ECO:0000256" key="6">
    <source>
        <dbReference type="ARBA" id="ARBA00010085"/>
    </source>
</evidence>
<dbReference type="PANTHER" id="PTHR38340">
    <property type="entry name" value="S-LAYER PROTEIN"/>
    <property type="match status" value="1"/>
</dbReference>
<dbReference type="InterPro" id="IPR013858">
    <property type="entry name" value="Peptidase_M10B_C"/>
</dbReference>
<sequence>MEFNVKDFGAKGDGRTDDTDAIQAAIDAASKAGGGTVYLPAGEYRVSGGDEASDGALMIKSNVYMVGAGMGETVIKLVDGWDQKLTGIIRSKNGEKTHDYGISDLTLDGNQDNTEGEVDGFYTGYIPEKDGADYNVTVERVEIREVSRYAFDPHEQTINLTIRDSVAHDNGKDGFVADFQIDSTFENNVSYNNGRHGFNITTSSHDIVFRNNVAYGNGANGLVVQRNSEDRDLPYNIQIEDGAYHDNGMEGVLIKMSTDVTLQGAEIYNNGAAGVRVQGAENVQILDNYIHDNAQNGANAEILLDAYDDTAGASGNYYETLSATVQGNTIVGSANSTYGVLERADGSDYSTVSGNSISGTQRGTVLLSGSHSTYVASSQGFAGDAQLLEGGGGDDRLTGTSADDLLIGASGDDVLDGAAGDDILDGGFGRDRLTGGEGADLFRYTAVRDSYYTASSNLSDLIVDFDARQDSIDLAGLGFTGLGDGYNGTLALLTNSDGSRTYLRSYEADADGRRFTLALEGNFSGLLDSGNLIFERSAIAGGKDDDSLLGSVAAESLDGAGGDDSLAGGVGNDVLNGGAGADNLAGGHGRDQLAGGEGADTFRFSALTDSYRTESDNFSDLITDFDLAEDRIDLSGLGFTGLGDGHNGTLLLWTDSETNRTFLKSFDADADGRRFEIALAGDFSSLSEKQLILNGRQTLNGSSGSDQLSGGSDAEELLGGEGRDLLDGGAGDDLLDGGAGRDNLTGGSGADIFRFADRQDSFRNYDSGTSRVDDIVDFTVGTDLIDLSALGYSGLGNGYNGTLIVLLNAEGTRTYLKDREADAQGNHFEIALEGNLADSLSEADIAFDAADLELLGISGSQTDLAA</sequence>
<dbReference type="RefSeq" id="WP_039807006.1">
    <property type="nucleotide sequence ID" value="NZ_CP010415.1"/>
</dbReference>
<dbReference type="InterPro" id="IPR011050">
    <property type="entry name" value="Pectin_lyase_fold/virulence"/>
</dbReference>
<dbReference type="Pfam" id="PF00353">
    <property type="entry name" value="HemolysinCabind"/>
    <property type="match status" value="3"/>
</dbReference>
<evidence type="ECO:0000313" key="15">
    <source>
        <dbReference type="Proteomes" id="UP000068210"/>
    </source>
</evidence>
<dbReference type="InterPro" id="IPR011049">
    <property type="entry name" value="Serralysin-like_metalloprot_C"/>
</dbReference>
<dbReference type="STRING" id="1328314.Achr_39560"/>
<proteinExistence type="inferred from homology"/>
<dbReference type="AlphaFoldDB" id="A0A0C4WWM0"/>
<comment type="subcellular location">
    <subcellularLocation>
        <location evidence="4">Secreted</location>
    </subcellularLocation>
</comment>
<dbReference type="SMART" id="SM00710">
    <property type="entry name" value="PbH1"/>
    <property type="match status" value="9"/>
</dbReference>
<evidence type="ECO:0000256" key="8">
    <source>
        <dbReference type="ARBA" id="ARBA00022525"/>
    </source>
</evidence>
<dbReference type="Proteomes" id="UP000068210">
    <property type="component" value="Chromosome"/>
</dbReference>
<dbReference type="UniPathway" id="UPA00286"/>
<dbReference type="Pfam" id="PF13229">
    <property type="entry name" value="Beta_helix"/>
    <property type="match status" value="1"/>
</dbReference>
<dbReference type="InterPro" id="IPR006626">
    <property type="entry name" value="PbH1"/>
</dbReference>
<dbReference type="SUPFAM" id="SSF51126">
    <property type="entry name" value="Pectin lyase-like"/>
    <property type="match status" value="1"/>
</dbReference>
<dbReference type="InterPro" id="IPR018511">
    <property type="entry name" value="Hemolysin-typ_Ca-bd_CS"/>
</dbReference>
<reference evidence="14 15" key="1">
    <citation type="journal article" date="2015" name="PLoS ONE">
        <title>Azotobacter Genomes: The Genome of Azotobacter chroococcum NCIMB 8003 (ATCC 4412).</title>
        <authorList>
            <person name="Robson R.L."/>
            <person name="Jones R."/>
            <person name="Robson R.M."/>
            <person name="Schwartz A."/>
            <person name="Richardson T.H."/>
        </authorList>
    </citation>
    <scope>NUCLEOTIDE SEQUENCE [LARGE SCALE GENOMIC DNA]</scope>
    <source>
        <strain evidence="14 15">NCIMB 8003</strain>
    </source>
</reference>
<name>A0A0C4WWM0_9GAMM</name>
<keyword evidence="12" id="KW-0413">Isomerase</keyword>
<evidence type="ECO:0000259" key="13">
    <source>
        <dbReference type="SMART" id="SM00722"/>
    </source>
</evidence>
<gene>
    <name evidence="14" type="primary">algE7</name>
    <name evidence="14" type="ORF">Achr_39560</name>
</gene>
<dbReference type="GO" id="GO:0005615">
    <property type="term" value="C:extracellular space"/>
    <property type="evidence" value="ECO:0007669"/>
    <property type="project" value="InterPro"/>
</dbReference>
<feature type="domain" description="Carbohydrate-binding/sugar hydrolysis" evidence="13">
    <location>
        <begin position="9"/>
        <end position="201"/>
    </location>
</feature>
<evidence type="ECO:0000256" key="11">
    <source>
        <dbReference type="ARBA" id="ARBA00022841"/>
    </source>
</evidence>
<dbReference type="EMBL" id="CP010415">
    <property type="protein sequence ID" value="AJE23342.1"/>
    <property type="molecule type" value="Genomic_DNA"/>
</dbReference>
<evidence type="ECO:0000256" key="2">
    <source>
        <dbReference type="ARBA" id="ARBA00001913"/>
    </source>
</evidence>
<dbReference type="PROSITE" id="PS00330">
    <property type="entry name" value="HEMOLYSIN_CALCIUM"/>
    <property type="match status" value="7"/>
</dbReference>
<keyword evidence="9" id="KW-0677">Repeat</keyword>
<dbReference type="SUPFAM" id="SSF51120">
    <property type="entry name" value="beta-Roll"/>
    <property type="match status" value="3"/>
</dbReference>
<dbReference type="InterPro" id="IPR001343">
    <property type="entry name" value="Hemolysn_Ca-bd"/>
</dbReference>
<keyword evidence="15" id="KW-1185">Reference proteome</keyword>
<keyword evidence="8" id="KW-0964">Secreted</keyword>
<dbReference type="Pfam" id="PF12708">
    <property type="entry name" value="Pect-lyase_RHGA_epim"/>
    <property type="match status" value="1"/>
</dbReference>
<evidence type="ECO:0000313" key="14">
    <source>
        <dbReference type="EMBL" id="AJE23342.1"/>
    </source>
</evidence>
<evidence type="ECO:0000256" key="10">
    <source>
        <dbReference type="ARBA" id="ARBA00022837"/>
    </source>
</evidence>
<accession>A0A0C4WWM0</accession>
<dbReference type="Pfam" id="PF08548">
    <property type="entry name" value="Peptidase_M10_C"/>
    <property type="match status" value="2"/>
</dbReference>
<protein>
    <recommendedName>
        <fullName evidence="7">mannuronan 5-epimerase</fullName>
        <ecNumber evidence="7">5.1.3.37</ecNumber>
    </recommendedName>
</protein>
<keyword evidence="10" id="KW-0106">Calcium</keyword>
<organism evidence="14 15">
    <name type="scientific">Azotobacter chroococcum NCIMB 8003</name>
    <dbReference type="NCBI Taxonomy" id="1328314"/>
    <lineage>
        <taxon>Bacteria</taxon>
        <taxon>Pseudomonadati</taxon>
        <taxon>Pseudomonadota</taxon>
        <taxon>Gammaproteobacteria</taxon>
        <taxon>Pseudomonadales</taxon>
        <taxon>Pseudomonadaceae</taxon>
        <taxon>Azotobacter</taxon>
    </lineage>
</organism>
<dbReference type="KEGG" id="acx:Achr_39560"/>
<dbReference type="InterPro" id="IPR012334">
    <property type="entry name" value="Pectin_lyas_fold"/>
</dbReference>
<dbReference type="SMART" id="SM00722">
    <property type="entry name" value="CASH"/>
    <property type="match status" value="2"/>
</dbReference>
<dbReference type="InterPro" id="IPR006633">
    <property type="entry name" value="Carb-bd_sugar_hydrolysis-dom"/>
</dbReference>
<dbReference type="InterPro" id="IPR050557">
    <property type="entry name" value="RTX_toxin/Mannuronan_C5-epim"/>
</dbReference>
<dbReference type="Gene3D" id="2.160.20.10">
    <property type="entry name" value="Single-stranded right-handed beta-helix, Pectin lyase-like"/>
    <property type="match status" value="1"/>
</dbReference>
<evidence type="ECO:0000256" key="1">
    <source>
        <dbReference type="ARBA" id="ARBA00001550"/>
    </source>
</evidence>
<evidence type="ECO:0000256" key="3">
    <source>
        <dbReference type="ARBA" id="ARBA00002822"/>
    </source>
</evidence>
<dbReference type="GO" id="GO:0016853">
    <property type="term" value="F:isomerase activity"/>
    <property type="evidence" value="ECO:0007669"/>
    <property type="project" value="UniProtKB-KW"/>
</dbReference>
<dbReference type="HOGENOM" id="CLU_302651_0_0_6"/>
<evidence type="ECO:0000256" key="5">
    <source>
        <dbReference type="ARBA" id="ARBA00005182"/>
    </source>
</evidence>